<dbReference type="InterPro" id="IPR009721">
    <property type="entry name" value="O-acyltransferase_WSD1_C"/>
</dbReference>
<keyword evidence="2" id="KW-0808">Transferase</keyword>
<sequence>MGAALVTEIYSVGPLTAGSGLNITVWSYVDQLNISVLTDGSTVQDPHEVTAGMIADFIEIRRAAGLSVELTVVESAMAQA</sequence>
<evidence type="ECO:0000313" key="2">
    <source>
        <dbReference type="EMBL" id="CNV32076.1"/>
    </source>
</evidence>
<feature type="domain" description="O-acyltransferase WSD1 C-terminal" evidence="1">
    <location>
        <begin position="6"/>
        <end position="60"/>
    </location>
</feature>
<reference evidence="2 3" key="1">
    <citation type="submission" date="2015-03" db="EMBL/GenBank/DDBJ databases">
        <authorList>
            <consortium name="Pathogen Informatics"/>
        </authorList>
    </citation>
    <scope>NUCLEOTIDE SEQUENCE [LARGE SCALE GENOMIC DNA]</scope>
    <source>
        <strain evidence="2 3">D00501624</strain>
    </source>
</reference>
<dbReference type="Pfam" id="PF06974">
    <property type="entry name" value="WS_DGAT_C"/>
    <property type="match status" value="1"/>
</dbReference>
<accession>A0A655ETG2</accession>
<organism evidence="2 3">
    <name type="scientific">Mycobacterium tuberculosis</name>
    <dbReference type="NCBI Taxonomy" id="1773"/>
    <lineage>
        <taxon>Bacteria</taxon>
        <taxon>Bacillati</taxon>
        <taxon>Actinomycetota</taxon>
        <taxon>Actinomycetes</taxon>
        <taxon>Mycobacteriales</taxon>
        <taxon>Mycobacteriaceae</taxon>
        <taxon>Mycobacterium</taxon>
        <taxon>Mycobacterium tuberculosis complex</taxon>
    </lineage>
</organism>
<dbReference type="GO" id="GO:0016746">
    <property type="term" value="F:acyltransferase activity"/>
    <property type="evidence" value="ECO:0007669"/>
    <property type="project" value="UniProtKB-KW"/>
</dbReference>
<evidence type="ECO:0000313" key="3">
    <source>
        <dbReference type="Proteomes" id="UP000039217"/>
    </source>
</evidence>
<dbReference type="Proteomes" id="UP000039217">
    <property type="component" value="Unassembled WGS sequence"/>
</dbReference>
<dbReference type="AlphaFoldDB" id="A0A655ETG2"/>
<gene>
    <name evidence="2" type="ORF">ERS007661_02053</name>
</gene>
<keyword evidence="2" id="KW-0012">Acyltransferase</keyword>
<proteinExistence type="predicted"/>
<protein>
    <submittedName>
        <fullName evidence="2">Triacylglycerol synthase (Diacylglycerol acyltransferase)</fullName>
    </submittedName>
</protein>
<name>A0A655ETG2_MYCTX</name>
<dbReference type="EMBL" id="CQQC01000662">
    <property type="protein sequence ID" value="CNV32076.1"/>
    <property type="molecule type" value="Genomic_DNA"/>
</dbReference>
<evidence type="ECO:0000259" key="1">
    <source>
        <dbReference type="Pfam" id="PF06974"/>
    </source>
</evidence>